<protein>
    <submittedName>
        <fullName evidence="2">Uncharacterized protein</fullName>
    </submittedName>
</protein>
<feature type="region of interest" description="Disordered" evidence="1">
    <location>
        <begin position="78"/>
        <end position="99"/>
    </location>
</feature>
<keyword evidence="3" id="KW-1185">Reference proteome</keyword>
<proteinExistence type="predicted"/>
<sequence length="99" mass="11153">MDSEMEVFLPPEIERFVISEDSMKDILGKKLEAEIRSLDTNGEKIQISLPDSFLNKVVEESYGEKTDSVKIEDGEVEVKLSDSSEIPEGEENGEEPFDI</sequence>
<evidence type="ECO:0000256" key="1">
    <source>
        <dbReference type="SAM" id="MobiDB-lite"/>
    </source>
</evidence>
<gene>
    <name evidence="2" type="ORF">AKJ39_00345</name>
</gene>
<dbReference type="AlphaFoldDB" id="A0A656Z156"/>
<feature type="compositionally biased region" description="Acidic residues" evidence="1">
    <location>
        <begin position="85"/>
        <end position="99"/>
    </location>
</feature>
<comment type="caution">
    <text evidence="2">The sequence shown here is derived from an EMBL/GenBank/DDBJ whole genome shotgun (WGS) entry which is preliminary data.</text>
</comment>
<evidence type="ECO:0000313" key="2">
    <source>
        <dbReference type="EMBL" id="KXA98907.1"/>
    </source>
</evidence>
<evidence type="ECO:0000313" key="3">
    <source>
        <dbReference type="Proteomes" id="UP000070257"/>
    </source>
</evidence>
<accession>A0A656Z156</accession>
<name>A0A656Z156_9EURY</name>
<dbReference type="Proteomes" id="UP000070257">
    <property type="component" value="Unassembled WGS sequence"/>
</dbReference>
<dbReference type="EMBL" id="LHXT01000002">
    <property type="protein sequence ID" value="KXA98907.1"/>
    <property type="molecule type" value="Genomic_DNA"/>
</dbReference>
<organism evidence="2 3">
    <name type="scientific">candidate division MSBL1 archaeon SCGC-AAA259J03</name>
    <dbReference type="NCBI Taxonomy" id="1698269"/>
    <lineage>
        <taxon>Archaea</taxon>
        <taxon>Methanobacteriati</taxon>
        <taxon>Methanobacteriota</taxon>
        <taxon>candidate division MSBL1</taxon>
    </lineage>
</organism>
<reference evidence="2 3" key="1">
    <citation type="journal article" date="2016" name="Sci. Rep.">
        <title>Metabolic traits of an uncultured archaeal lineage -MSBL1- from brine pools of the Red Sea.</title>
        <authorList>
            <person name="Mwirichia R."/>
            <person name="Alam I."/>
            <person name="Rashid M."/>
            <person name="Vinu M."/>
            <person name="Ba-Alawi W."/>
            <person name="Anthony Kamau A."/>
            <person name="Kamanda Ngugi D."/>
            <person name="Goker M."/>
            <person name="Klenk H.P."/>
            <person name="Bajic V."/>
            <person name="Stingl U."/>
        </authorList>
    </citation>
    <scope>NUCLEOTIDE SEQUENCE [LARGE SCALE GENOMIC DNA]</scope>
    <source>
        <strain evidence="2">SCGC-AAA259J03</strain>
    </source>
</reference>